<evidence type="ECO:0000256" key="8">
    <source>
        <dbReference type="ARBA" id="ARBA00023180"/>
    </source>
</evidence>
<evidence type="ECO:0000256" key="10">
    <source>
        <dbReference type="SAM" id="Phobius"/>
    </source>
</evidence>
<reference evidence="12" key="3">
    <citation type="submission" date="2025-09" db="UniProtKB">
        <authorList>
            <consortium name="Ensembl"/>
        </authorList>
    </citation>
    <scope>IDENTIFICATION</scope>
</reference>
<evidence type="ECO:0000256" key="9">
    <source>
        <dbReference type="SAM" id="MobiDB-lite"/>
    </source>
</evidence>
<dbReference type="InterPro" id="IPR038683">
    <property type="entry name" value="IL17RA/B_FnIII-like_1_sf"/>
</dbReference>
<dbReference type="STRING" id="51511.ENSCSAVP00000001379"/>
<evidence type="ECO:0000256" key="4">
    <source>
        <dbReference type="ARBA" id="ARBA00022729"/>
    </source>
</evidence>
<evidence type="ECO:0000256" key="6">
    <source>
        <dbReference type="ARBA" id="ARBA00023136"/>
    </source>
</evidence>
<keyword evidence="7" id="KW-0675">Receptor</keyword>
<dbReference type="eggNOG" id="ENOG502QV5J">
    <property type="taxonomic scope" value="Eukaryota"/>
</dbReference>
<keyword evidence="5 10" id="KW-1133">Transmembrane helix</keyword>
<evidence type="ECO:0000259" key="11">
    <source>
        <dbReference type="PROSITE" id="PS51534"/>
    </source>
</evidence>
<evidence type="ECO:0000256" key="7">
    <source>
        <dbReference type="ARBA" id="ARBA00023170"/>
    </source>
</evidence>
<dbReference type="GO" id="GO:0030368">
    <property type="term" value="F:interleukin-17 receptor activity"/>
    <property type="evidence" value="ECO:0007669"/>
    <property type="project" value="InterPro"/>
</dbReference>
<accession>H2Y7T1</accession>
<proteinExistence type="predicted"/>
<sequence>PPNSVLGDIKCSILPYQDTCPGFSNSSSDFPSTPRSKTEEGWFLYKDHTSNKTLISLDISWGPEHDITANYIVGYKISLTKTSRNSNHTSTYLFNYCLSRKLNFHQHLPAKFSLFDHLVNNGTCNQMVDILPGDSYSASIYGLPAMEPPLKVKVQVPDCGYPGIANASACLNRITLHVTDIFCQNKSILITYSVPKDFGKAAVIKLCKLDGECSSSQCSLESSNLYVSVPDKWVGDFSNKNNFIFTVHGTGHPDIVSKNVFNFGKCKYETVPIVIIVAGTTFALMCVIFIFLLYQSKKFKHCNRSSSGENFDITDNLMEVDPQHSNGPAELQNKIDVVRNLFIVFFNDHKLHEQVVLKLASYFQHHLGFNVFCELFDQHEIFPDMCEWMEKCMKKADKVIVVWSKEAFEIWNECENNDSFVVTNCDLFTPVLKMIKKDLVKGTNIRKYFFVYFNYFDIDQTPSVFLELSGCHFRLLKQFEELYFQLKDVEMYAPGAVLREEKVVHNESNKRGYAQIVQAINQMTRYVEGYPNSLTNPDFNNTVHGKATFEDHEVIMKNHLEIVPPTPFQPQPIQPARNKLEEEEHKPLVVNRFSCDRIPVKSATLHDLEMVNDAAKIHLPVEHEDTNSLGNSLDSGYTTNSDAEPRLNDLSTTEVGITKSKHDMISRIAYKETNFNSQVEKSPTENYNFPPVTIIPIDTENDPWQSMALINSSS</sequence>
<dbReference type="InParanoid" id="H2Y7T1"/>
<reference evidence="13" key="1">
    <citation type="submission" date="2003-08" db="EMBL/GenBank/DDBJ databases">
        <authorList>
            <person name="Birren B."/>
            <person name="Nusbaum C."/>
            <person name="Abebe A."/>
            <person name="Abouelleil A."/>
            <person name="Adekoya E."/>
            <person name="Ait-zahra M."/>
            <person name="Allen N."/>
            <person name="Allen T."/>
            <person name="An P."/>
            <person name="Anderson M."/>
            <person name="Anderson S."/>
            <person name="Arachchi H."/>
            <person name="Armbruster J."/>
            <person name="Bachantsang P."/>
            <person name="Baldwin J."/>
            <person name="Barry A."/>
            <person name="Bayul T."/>
            <person name="Blitshsteyn B."/>
            <person name="Bloom T."/>
            <person name="Blye J."/>
            <person name="Boguslavskiy L."/>
            <person name="Borowsky M."/>
            <person name="Boukhgalter B."/>
            <person name="Brunache A."/>
            <person name="Butler J."/>
            <person name="Calixte N."/>
            <person name="Calvo S."/>
            <person name="Camarata J."/>
            <person name="Campo K."/>
            <person name="Chang J."/>
            <person name="Cheshatsang Y."/>
            <person name="Citroen M."/>
            <person name="Collymore A."/>
            <person name="Considine T."/>
            <person name="Cook A."/>
            <person name="Cooke P."/>
            <person name="Corum B."/>
            <person name="Cuomo C."/>
            <person name="David R."/>
            <person name="Dawoe T."/>
            <person name="Degray S."/>
            <person name="Dodge S."/>
            <person name="Dooley K."/>
            <person name="Dorje P."/>
            <person name="Dorjee K."/>
            <person name="Dorris L."/>
            <person name="Duffey N."/>
            <person name="Dupes A."/>
            <person name="Elkins T."/>
            <person name="Engels R."/>
            <person name="Erickson J."/>
            <person name="Farina A."/>
            <person name="Faro S."/>
            <person name="Ferreira P."/>
            <person name="Fischer H."/>
            <person name="Fitzgerald M."/>
            <person name="Foley K."/>
            <person name="Gage D."/>
            <person name="Galagan J."/>
            <person name="Gearin G."/>
            <person name="Gnerre S."/>
            <person name="Gnirke A."/>
            <person name="Goyette A."/>
            <person name="Graham J."/>
            <person name="Grandbois E."/>
            <person name="Gyaltsen K."/>
            <person name="Hafez N."/>
            <person name="Hagopian D."/>
            <person name="Hagos B."/>
            <person name="Hall J."/>
            <person name="Hatcher B."/>
            <person name="Heller A."/>
            <person name="Higgins H."/>
            <person name="Honan T."/>
            <person name="Horn A."/>
            <person name="Houde N."/>
            <person name="Hughes L."/>
            <person name="Hulme W."/>
            <person name="Husby E."/>
            <person name="Iliev I."/>
            <person name="Jaffe D."/>
            <person name="Jones C."/>
            <person name="Kamal M."/>
            <person name="Kamat A."/>
            <person name="Kamvysselis M."/>
            <person name="Karlsson E."/>
            <person name="Kells C."/>
            <person name="Kieu A."/>
            <person name="Kisner P."/>
            <person name="Kodira C."/>
            <person name="Kulbokas E."/>
            <person name="Labutti K."/>
            <person name="Lama D."/>
            <person name="Landers T."/>
            <person name="Leger J."/>
            <person name="Levine S."/>
            <person name="Lewis D."/>
            <person name="Lewis T."/>
            <person name="Lindblad-toh K."/>
            <person name="Liu X."/>
            <person name="Lokyitsang T."/>
            <person name="Lokyitsang Y."/>
            <person name="Lucien O."/>
            <person name="Lui A."/>
            <person name="Ma L.J."/>
            <person name="Mabbitt R."/>
            <person name="Macdonald J."/>
            <person name="Maclean C."/>
            <person name="Major J."/>
            <person name="Manning J."/>
            <person name="Marabella R."/>
            <person name="Maru K."/>
            <person name="Matthews C."/>
            <person name="Mauceli E."/>
            <person name="Mccarthy M."/>
            <person name="Mcdonough S."/>
            <person name="Mcghee T."/>
            <person name="Meldrim J."/>
            <person name="Meneus L."/>
            <person name="Mesirov J."/>
            <person name="Mihalev A."/>
            <person name="Mihova T."/>
            <person name="Mikkelsen T."/>
            <person name="Mlenga V."/>
            <person name="Moru K."/>
            <person name="Mozes J."/>
            <person name="Mulrain L."/>
            <person name="Munson G."/>
            <person name="Naylor J."/>
            <person name="Newes C."/>
            <person name="Nguyen C."/>
            <person name="Nguyen N."/>
            <person name="Nguyen T."/>
            <person name="Nicol R."/>
            <person name="Nielsen C."/>
            <person name="Nizzari M."/>
            <person name="Norbu C."/>
            <person name="Norbu N."/>
            <person name="O'donnell P."/>
            <person name="Okoawo O."/>
            <person name="O'leary S."/>
            <person name="Omotosho B."/>
            <person name="O'neill K."/>
            <person name="Osman S."/>
            <person name="Parker S."/>
            <person name="Perrin D."/>
            <person name="Phunkhang P."/>
            <person name="Piqani B."/>
            <person name="Purcell S."/>
            <person name="Rachupka T."/>
            <person name="Ramasamy U."/>
            <person name="Rameau R."/>
            <person name="Ray V."/>
            <person name="Raymond C."/>
            <person name="Retta R."/>
            <person name="Richardson S."/>
            <person name="Rise C."/>
            <person name="Rodriguez J."/>
            <person name="Rogers J."/>
            <person name="Rogov P."/>
            <person name="Rutman M."/>
            <person name="Schupbach R."/>
            <person name="Seaman C."/>
            <person name="Settipalli S."/>
            <person name="Sharpe T."/>
            <person name="Sheridan J."/>
            <person name="Sherpa N."/>
            <person name="Shi J."/>
            <person name="Smirnov S."/>
            <person name="Smith C."/>
            <person name="Sougnez C."/>
            <person name="Spencer B."/>
            <person name="Stalker J."/>
            <person name="Stange-thomann N."/>
            <person name="Stavropoulos S."/>
            <person name="Stetson K."/>
            <person name="Stone C."/>
            <person name="Stone S."/>
            <person name="Stubbs M."/>
            <person name="Talamas J."/>
            <person name="Tchuinga P."/>
            <person name="Tenzing P."/>
            <person name="Tesfaye S."/>
            <person name="Theodore J."/>
            <person name="Thoulutsang Y."/>
            <person name="Topham K."/>
            <person name="Towey S."/>
            <person name="Tsamla T."/>
            <person name="Tsomo N."/>
            <person name="Vallee D."/>
            <person name="Vassiliev H."/>
            <person name="Venkataraman V."/>
            <person name="Vinson J."/>
            <person name="Vo A."/>
            <person name="Wade C."/>
            <person name="Wang S."/>
            <person name="Wangchuk T."/>
            <person name="Wangdi T."/>
            <person name="Whittaker C."/>
            <person name="Wilkinson J."/>
            <person name="Wu Y."/>
            <person name="Wyman D."/>
            <person name="Yadav S."/>
            <person name="Yang S."/>
            <person name="Yang X."/>
            <person name="Yeager S."/>
            <person name="Yee E."/>
            <person name="Young G."/>
            <person name="Zainoun J."/>
            <person name="Zembeck L."/>
            <person name="Zimmer A."/>
            <person name="Zody M."/>
            <person name="Lander E."/>
        </authorList>
    </citation>
    <scope>NUCLEOTIDE SEQUENCE [LARGE SCALE GENOMIC DNA]</scope>
</reference>
<protein>
    <recommendedName>
        <fullName evidence="11">SEFIR domain-containing protein</fullName>
    </recommendedName>
</protein>
<comment type="subcellular location">
    <subcellularLocation>
        <location evidence="1">Cell membrane</location>
        <topology evidence="1">Single-pass type I membrane protein</topology>
    </subcellularLocation>
</comment>
<dbReference type="PROSITE" id="PS51534">
    <property type="entry name" value="SEFIR"/>
    <property type="match status" value="1"/>
</dbReference>
<dbReference type="Ensembl" id="ENSCSAVT00000001395.1">
    <property type="protein sequence ID" value="ENSCSAVP00000001379.1"/>
    <property type="gene ID" value="ENSCSAVG00000000770.1"/>
</dbReference>
<dbReference type="PANTHER" id="PTHR15583:SF7">
    <property type="entry name" value="INTERLEUKIN CYTOKINE RECEPTOR-RELATED PROTEIN 2"/>
    <property type="match status" value="1"/>
</dbReference>
<evidence type="ECO:0000313" key="12">
    <source>
        <dbReference type="Ensembl" id="ENSCSAVP00000001379.1"/>
    </source>
</evidence>
<dbReference type="OMA" id="FNVFCEL"/>
<dbReference type="Gene3D" id="3.40.50.11530">
    <property type="match status" value="1"/>
</dbReference>
<dbReference type="HOGENOM" id="CLU_387126_0_0_1"/>
<feature type="transmembrane region" description="Helical" evidence="10">
    <location>
        <begin position="271"/>
        <end position="294"/>
    </location>
</feature>
<keyword evidence="6 10" id="KW-0472">Membrane</keyword>
<keyword evidence="3 10" id="KW-0812">Transmembrane</keyword>
<evidence type="ECO:0000256" key="5">
    <source>
        <dbReference type="ARBA" id="ARBA00022989"/>
    </source>
</evidence>
<evidence type="ECO:0000256" key="1">
    <source>
        <dbReference type="ARBA" id="ARBA00004251"/>
    </source>
</evidence>
<dbReference type="Pfam" id="PF08357">
    <property type="entry name" value="SEFIR"/>
    <property type="match status" value="1"/>
</dbReference>
<evidence type="ECO:0000313" key="13">
    <source>
        <dbReference type="Proteomes" id="UP000007875"/>
    </source>
</evidence>
<feature type="domain" description="SEFIR" evidence="11">
    <location>
        <begin position="338"/>
        <end position="484"/>
    </location>
</feature>
<dbReference type="GeneTree" id="ENSGT00940000165644"/>
<dbReference type="Gene3D" id="2.60.40.2160">
    <property type="entry name" value="Interleukin-17 receptor A/B, fibronectin-III-like domain 1"/>
    <property type="match status" value="1"/>
</dbReference>
<dbReference type="InterPro" id="IPR013568">
    <property type="entry name" value="SEFIR_dom"/>
</dbReference>
<dbReference type="AlphaFoldDB" id="H2Y7T1"/>
<keyword evidence="8" id="KW-0325">Glycoprotein</keyword>
<feature type="region of interest" description="Disordered" evidence="9">
    <location>
        <begin position="626"/>
        <end position="647"/>
    </location>
</feature>
<name>H2Y7T1_CIOSA</name>
<dbReference type="PANTHER" id="PTHR15583">
    <property type="entry name" value="INTERLEUKIN-17 RECEPTOR"/>
    <property type="match status" value="1"/>
</dbReference>
<evidence type="ECO:0000256" key="2">
    <source>
        <dbReference type="ARBA" id="ARBA00022475"/>
    </source>
</evidence>
<organism evidence="12 13">
    <name type="scientific">Ciona savignyi</name>
    <name type="common">Pacific transparent sea squirt</name>
    <dbReference type="NCBI Taxonomy" id="51511"/>
    <lineage>
        <taxon>Eukaryota</taxon>
        <taxon>Metazoa</taxon>
        <taxon>Chordata</taxon>
        <taxon>Tunicata</taxon>
        <taxon>Ascidiacea</taxon>
        <taxon>Phlebobranchia</taxon>
        <taxon>Cionidae</taxon>
        <taxon>Ciona</taxon>
    </lineage>
</organism>
<dbReference type="InterPro" id="IPR039465">
    <property type="entry name" value="IL-17_rcpt-like"/>
</dbReference>
<evidence type="ECO:0000256" key="3">
    <source>
        <dbReference type="ARBA" id="ARBA00022692"/>
    </source>
</evidence>
<keyword evidence="13" id="KW-1185">Reference proteome</keyword>
<feature type="compositionally biased region" description="Polar residues" evidence="9">
    <location>
        <begin position="627"/>
        <end position="642"/>
    </location>
</feature>
<keyword evidence="2" id="KW-1003">Cell membrane</keyword>
<dbReference type="Proteomes" id="UP000007875">
    <property type="component" value="Unassembled WGS sequence"/>
</dbReference>
<dbReference type="GO" id="GO:0005886">
    <property type="term" value="C:plasma membrane"/>
    <property type="evidence" value="ECO:0007669"/>
    <property type="project" value="UniProtKB-SubCell"/>
</dbReference>
<keyword evidence="4" id="KW-0732">Signal</keyword>
<reference evidence="12" key="2">
    <citation type="submission" date="2025-08" db="UniProtKB">
        <authorList>
            <consortium name="Ensembl"/>
        </authorList>
    </citation>
    <scope>IDENTIFICATION</scope>
</reference>